<organism evidence="1 2">
    <name type="scientific">Planktothrix tepida PCC 9214</name>
    <dbReference type="NCBI Taxonomy" id="671072"/>
    <lineage>
        <taxon>Bacteria</taxon>
        <taxon>Bacillati</taxon>
        <taxon>Cyanobacteriota</taxon>
        <taxon>Cyanophyceae</taxon>
        <taxon>Oscillatoriophycideae</taxon>
        <taxon>Oscillatoriales</taxon>
        <taxon>Microcoleaceae</taxon>
        <taxon>Planktothrix</taxon>
    </lineage>
</organism>
<proteinExistence type="predicted"/>
<name>A0A1J1LMM8_9CYAN</name>
<dbReference type="RefSeq" id="WP_072720410.1">
    <property type="nucleotide sequence ID" value="NZ_LN889803.1"/>
</dbReference>
<dbReference type="OrthoDB" id="8476822at2"/>
<gene>
    <name evidence="1" type="ORF">PL9214520360</name>
</gene>
<evidence type="ECO:0000313" key="2">
    <source>
        <dbReference type="Proteomes" id="UP000184315"/>
    </source>
</evidence>
<reference evidence="2" key="1">
    <citation type="submission" date="2015-10" db="EMBL/GenBank/DDBJ databases">
        <authorList>
            <person name="Regsiter A."/>
            <person name="william w."/>
        </authorList>
    </citation>
    <scope>NUCLEOTIDE SEQUENCE [LARGE SCALE GENOMIC DNA]</scope>
</reference>
<evidence type="ECO:0000313" key="1">
    <source>
        <dbReference type="EMBL" id="CUR33821.1"/>
    </source>
</evidence>
<keyword evidence="2" id="KW-1185">Reference proteome</keyword>
<protein>
    <submittedName>
        <fullName evidence="1">Uncharacterized protein</fullName>
    </submittedName>
</protein>
<dbReference type="AlphaFoldDB" id="A0A1J1LMM8"/>
<dbReference type="Proteomes" id="UP000184315">
    <property type="component" value="Unassembled WGS sequence"/>
</dbReference>
<dbReference type="EMBL" id="CZDF01000158">
    <property type="protein sequence ID" value="CUR33821.1"/>
    <property type="molecule type" value="Genomic_DNA"/>
</dbReference>
<accession>A0A1J1LMM8</accession>
<sequence>MLLFSNKAITVQGVTVFPDHKDPDQFWYLGTISLAKKDGKPEFTLLKYTSDAAQKGGGFLAFTADLSLDEQTRNGILSELRKISKKPRLAPVVFDKGSVKVAAGNVGQENISGLGVPSLAGDNSAAFSLNLTEEQATLFQRSFQNQGQPVGIFYDLEFTGLRPALEVKVTADFQQIENALGVGFKATIPLSQDMMNTMKVDLSTQLKWLQENQGLKIEILSQIDDADTEKQREWALQYFTEQLLKDYFKPQIKDGDVWKDAGDPQVAAQVTQAVSDAVLTENETEGAAASENASPKPLLSPINWGTLGIKFVRKEETKTATYTYSSTRAWKQRYAPQGFFGILLKNLDPKAHFQEINLNDDFFKKIQVSVSGPLDFDSIGLESVSVELKYGGDYKGDFTFDRHNNQRWAKEFSTNAKRDTAYDYQLEYRFKPNTLSGWEGEKNVYPIKAESTQSRSLQIDPYKSLGFLDIAATLERNFVWAEIQEIEVHLSYASKSWKPQPKVLRFFPDSPTEQHWKLRLSDPEVRSYTSHFVYKMQDGSTHKTEPVTTSVSTLVVPDRTNGKLNIDIVSLLNPITDQLAFVDVIYTDEANGYNWTGDRTLTAGAATPVPPLVIPLMDASKRKFNYRCTFVSVNNQQYTQSENGREDRRIFIQSAGRPAYETQPNVLTINVDESGLDFKRFDSVTVFLKYEHGTTLTKTFRYTQVTREIEEWSIPVNDPKLNDYKYRIEIKHKALDTKINWPGPGEDKWGTSSNPFLALSELVPDDSALARQISKFLVKVETQAFKVGGYEAIQVVMKYNNLEKKPLLVPDQLPHYIVFDLNPAASTYQWKVGGKKKDGTRKQYPTQGEATDRQTVLNLDQYLLDNLV</sequence>